<proteinExistence type="predicted"/>
<sequence length="177" mass="18826">MTGRIGRGGRKGQTHTATPRLRSYDVPPASEVTVTRPDGTTDTVPAQKPKNAARPSPRRGPLICAICGHPATETPTLYSNAQRSRGKPVHGTCDPKATAKRPKRPPQPRQPAPPPPVRGRITPGADPATAWIELSCTQCGAAPGRFCTMRYSDGSSAESTSPHRERAAAAQRAARPR</sequence>
<protein>
    <submittedName>
        <fullName evidence="2">Uncharacterized protein</fullName>
    </submittedName>
</protein>
<feature type="compositionally biased region" description="Polar residues" evidence="1">
    <location>
        <begin position="73"/>
        <end position="83"/>
    </location>
</feature>
<dbReference type="Proteomes" id="UP001596067">
    <property type="component" value="Unassembled WGS sequence"/>
</dbReference>
<comment type="caution">
    <text evidence="2">The sequence shown here is derived from an EMBL/GenBank/DDBJ whole genome shotgun (WGS) entry which is preliminary data.</text>
</comment>
<feature type="region of interest" description="Disordered" evidence="1">
    <location>
        <begin position="1"/>
        <end position="125"/>
    </location>
</feature>
<accession>A0ABW1F2Y7</accession>
<feature type="compositionally biased region" description="Pro residues" evidence="1">
    <location>
        <begin position="107"/>
        <end position="117"/>
    </location>
</feature>
<gene>
    <name evidence="2" type="ORF">ACFP0N_27665</name>
</gene>
<evidence type="ECO:0000313" key="3">
    <source>
        <dbReference type="Proteomes" id="UP001596067"/>
    </source>
</evidence>
<name>A0ABW1F2Y7_9ACTN</name>
<dbReference type="EMBL" id="JBHSOD010000044">
    <property type="protein sequence ID" value="MFC5888751.1"/>
    <property type="molecule type" value="Genomic_DNA"/>
</dbReference>
<organism evidence="2 3">
    <name type="scientific">Kitasatospora aburaviensis</name>
    <dbReference type="NCBI Taxonomy" id="67265"/>
    <lineage>
        <taxon>Bacteria</taxon>
        <taxon>Bacillati</taxon>
        <taxon>Actinomycetota</taxon>
        <taxon>Actinomycetes</taxon>
        <taxon>Kitasatosporales</taxon>
        <taxon>Streptomycetaceae</taxon>
        <taxon>Kitasatospora</taxon>
    </lineage>
</organism>
<evidence type="ECO:0000313" key="2">
    <source>
        <dbReference type="EMBL" id="MFC5888751.1"/>
    </source>
</evidence>
<evidence type="ECO:0000256" key="1">
    <source>
        <dbReference type="SAM" id="MobiDB-lite"/>
    </source>
</evidence>
<dbReference type="RefSeq" id="WP_345330288.1">
    <property type="nucleotide sequence ID" value="NZ_BAAAVH010000111.1"/>
</dbReference>
<reference evidence="3" key="1">
    <citation type="journal article" date="2019" name="Int. J. Syst. Evol. Microbiol.">
        <title>The Global Catalogue of Microorganisms (GCM) 10K type strain sequencing project: providing services to taxonomists for standard genome sequencing and annotation.</title>
        <authorList>
            <consortium name="The Broad Institute Genomics Platform"/>
            <consortium name="The Broad Institute Genome Sequencing Center for Infectious Disease"/>
            <person name="Wu L."/>
            <person name="Ma J."/>
        </authorList>
    </citation>
    <scope>NUCLEOTIDE SEQUENCE [LARGE SCALE GENOMIC DNA]</scope>
    <source>
        <strain evidence="3">CGMCC 4.1469</strain>
    </source>
</reference>
<keyword evidence="3" id="KW-1185">Reference proteome</keyword>
<feature type="region of interest" description="Disordered" evidence="1">
    <location>
        <begin position="147"/>
        <end position="177"/>
    </location>
</feature>
<feature type="compositionally biased region" description="Low complexity" evidence="1">
    <location>
        <begin position="168"/>
        <end position="177"/>
    </location>
</feature>